<evidence type="ECO:0000313" key="2">
    <source>
        <dbReference type="EMBL" id="APX10612.1"/>
    </source>
</evidence>
<feature type="chain" id="PRO_5012885137" evidence="1">
    <location>
        <begin position="28"/>
        <end position="145"/>
    </location>
</feature>
<dbReference type="AlphaFoldDB" id="A0A1P8MRG7"/>
<keyword evidence="1" id="KW-0732">Signal</keyword>
<evidence type="ECO:0000256" key="1">
    <source>
        <dbReference type="SAM" id="SignalP"/>
    </source>
</evidence>
<organism evidence="2 3">
    <name type="scientific">Tateyamaria omphalii</name>
    <dbReference type="NCBI Taxonomy" id="299262"/>
    <lineage>
        <taxon>Bacteria</taxon>
        <taxon>Pseudomonadati</taxon>
        <taxon>Pseudomonadota</taxon>
        <taxon>Alphaproteobacteria</taxon>
        <taxon>Rhodobacterales</taxon>
        <taxon>Roseobacteraceae</taxon>
        <taxon>Tateyamaria</taxon>
    </lineage>
</organism>
<sequence length="145" mass="15668">MRKREANMKKLILALAMAAGFAAPAAALDFACSVRSTGDGFISPAIAVQFEPGQSTAIVYDRYIAAVHGKPIKATLRQRTLNPDEYRISWALSNVPARPSPIRIGYQAIINIKTNRIIVRGSMRGVTNSLNGNGVCKEGALNLNR</sequence>
<dbReference type="Proteomes" id="UP000186336">
    <property type="component" value="Chromosome"/>
</dbReference>
<protein>
    <submittedName>
        <fullName evidence="2">Uncharacterized protein</fullName>
    </submittedName>
</protein>
<gene>
    <name evidence="2" type="ORF">BWR18_02040</name>
</gene>
<name>A0A1P8MRG7_9RHOB</name>
<proteinExistence type="predicted"/>
<evidence type="ECO:0000313" key="3">
    <source>
        <dbReference type="Proteomes" id="UP000186336"/>
    </source>
</evidence>
<accession>A0A1P8MRG7</accession>
<feature type="signal peptide" evidence="1">
    <location>
        <begin position="1"/>
        <end position="27"/>
    </location>
</feature>
<reference evidence="2 3" key="1">
    <citation type="submission" date="2017-01" db="EMBL/GenBank/DDBJ databases">
        <title>Complete genome of Tateyamaria omphalii DOK1-4 isolated from seawater in Dokdo.</title>
        <authorList>
            <person name="Kim J.H."/>
            <person name="Chi W.-J."/>
        </authorList>
    </citation>
    <scope>NUCLEOTIDE SEQUENCE [LARGE SCALE GENOMIC DNA]</scope>
    <source>
        <strain evidence="2 3">DOK1-4</strain>
    </source>
</reference>
<keyword evidence="3" id="KW-1185">Reference proteome</keyword>
<dbReference type="STRING" id="299262.BWR18_02040"/>
<dbReference type="EMBL" id="CP019312">
    <property type="protein sequence ID" value="APX10612.1"/>
    <property type="molecule type" value="Genomic_DNA"/>
</dbReference>
<dbReference type="KEGG" id="tom:BWR18_02040"/>